<evidence type="ECO:0000313" key="3">
    <source>
        <dbReference type="Proteomes" id="UP000324800"/>
    </source>
</evidence>
<dbReference type="AlphaFoldDB" id="A0A5J4X8S0"/>
<proteinExistence type="predicted"/>
<comment type="caution">
    <text evidence="2">The sequence shown here is derived from an EMBL/GenBank/DDBJ whole genome shotgun (WGS) entry which is preliminary data.</text>
</comment>
<feature type="compositionally biased region" description="Polar residues" evidence="1">
    <location>
        <begin position="1"/>
        <end position="27"/>
    </location>
</feature>
<name>A0A5J4X8S0_9EUKA</name>
<gene>
    <name evidence="2" type="ORF">EZS28_000889</name>
</gene>
<reference evidence="2 3" key="1">
    <citation type="submission" date="2019-03" db="EMBL/GenBank/DDBJ databases">
        <title>Single cell metagenomics reveals metabolic interactions within the superorganism composed of flagellate Streblomastix strix and complex community of Bacteroidetes bacteria on its surface.</title>
        <authorList>
            <person name="Treitli S.C."/>
            <person name="Kolisko M."/>
            <person name="Husnik F."/>
            <person name="Keeling P."/>
            <person name="Hampl V."/>
        </authorList>
    </citation>
    <scope>NUCLEOTIDE SEQUENCE [LARGE SCALE GENOMIC DNA]</scope>
    <source>
        <strain evidence="2">ST1C</strain>
    </source>
</reference>
<dbReference type="EMBL" id="SNRW01000084">
    <property type="protein sequence ID" value="KAA6403577.1"/>
    <property type="molecule type" value="Genomic_DNA"/>
</dbReference>
<dbReference type="Proteomes" id="UP000324800">
    <property type="component" value="Unassembled WGS sequence"/>
</dbReference>
<evidence type="ECO:0000256" key="1">
    <source>
        <dbReference type="SAM" id="MobiDB-lite"/>
    </source>
</evidence>
<dbReference type="OrthoDB" id="7700017at2759"/>
<feature type="region of interest" description="Disordered" evidence="1">
    <location>
        <begin position="1"/>
        <end position="31"/>
    </location>
</feature>
<organism evidence="2 3">
    <name type="scientific">Streblomastix strix</name>
    <dbReference type="NCBI Taxonomy" id="222440"/>
    <lineage>
        <taxon>Eukaryota</taxon>
        <taxon>Metamonada</taxon>
        <taxon>Preaxostyla</taxon>
        <taxon>Oxymonadida</taxon>
        <taxon>Streblomastigidae</taxon>
        <taxon>Streblomastix</taxon>
    </lineage>
</organism>
<sequence>MQQKEVAVTPNSQNQGQPEYSTLSTPAPTVIPQFQFPNSFANQSRQTNPRQQQRAQFQQNQVQFAQYQNQPSWFRRGPFKRNMYDFSADYNLPFKEQKFPHQYQLSFHQNQFQQLPQRIAHGTVEPDHLSPFSKIRMRKRGVERWNNESVLKEMTLQVMQFLQGFEWKLQMRKYRIYPSTVYIYLGWDWSTQNMEVKMPRDRRHKMKKKLLEWNNTAHNHQTVKARDPASLIGALNFLKFQFVEASLILKSLNHLLAQAIKKGGCNYLVKLNKRNLGNLYSLLHKFKENNPKIINDISSTALLTIDVADIGQEQPYNLLDGI</sequence>
<accession>A0A5J4X8S0</accession>
<protein>
    <submittedName>
        <fullName evidence="2">Uncharacterized protein</fullName>
    </submittedName>
</protein>
<evidence type="ECO:0000313" key="2">
    <source>
        <dbReference type="EMBL" id="KAA6403577.1"/>
    </source>
</evidence>